<reference evidence="1 2" key="2">
    <citation type="journal article" date="2010" name="Stand. Genomic Sci.">
        <title>Complete genome sequence of Alicyclobacillus acidocaldarius type strain (104-IA).</title>
        <authorList>
            <person name="Mavromatis K."/>
            <person name="Sikorski J."/>
            <person name="Lapidus A."/>
            <person name="Glavina Del Rio T."/>
            <person name="Copeland A."/>
            <person name="Tice H."/>
            <person name="Cheng J.F."/>
            <person name="Lucas S."/>
            <person name="Chen F."/>
            <person name="Nolan M."/>
            <person name="Bruce D."/>
            <person name="Goodwin L."/>
            <person name="Pitluck S."/>
            <person name="Ivanova N."/>
            <person name="Ovchinnikova G."/>
            <person name="Pati A."/>
            <person name="Chen A."/>
            <person name="Palaniappan K."/>
            <person name="Land M."/>
            <person name="Hauser L."/>
            <person name="Chang Y.J."/>
            <person name="Jeffries C.D."/>
            <person name="Chain P."/>
            <person name="Meincke L."/>
            <person name="Sims D."/>
            <person name="Chertkov O."/>
            <person name="Han C."/>
            <person name="Brettin T."/>
            <person name="Detter J.C."/>
            <person name="Wahrenburg C."/>
            <person name="Rohde M."/>
            <person name="Pukall R."/>
            <person name="Goker M."/>
            <person name="Bristow J."/>
            <person name="Eisen J.A."/>
            <person name="Markowitz V."/>
            <person name="Hugenholtz P."/>
            <person name="Klenk H.P."/>
            <person name="Kyrpides N.C."/>
        </authorList>
    </citation>
    <scope>NUCLEOTIDE SEQUENCE [LARGE SCALE GENOMIC DNA]</scope>
    <source>
        <strain evidence="2">ATCC 27009 / DSM 446 / BCRC 14685 / JCM 5260 / KCTC 1825 / NBRC 15652 / NCIMB 11725 / NRRL B-14509 / 104-IA</strain>
    </source>
</reference>
<gene>
    <name evidence="1" type="ordered locus">Aaci_0138</name>
</gene>
<dbReference type="RefSeq" id="WP_012809589.1">
    <property type="nucleotide sequence ID" value="NC_013205.1"/>
</dbReference>
<organism evidence="1 2">
    <name type="scientific">Alicyclobacillus acidocaldarius subsp. acidocaldarius (strain ATCC 27009 / DSM 446 / BCRC 14685 / JCM 5260 / KCTC 1825 / NBRC 15652 / NCIMB 11725 / NRRL B-14509 / 104-IA)</name>
    <name type="common">Bacillus acidocaldarius</name>
    <dbReference type="NCBI Taxonomy" id="521098"/>
    <lineage>
        <taxon>Bacteria</taxon>
        <taxon>Bacillati</taxon>
        <taxon>Bacillota</taxon>
        <taxon>Bacilli</taxon>
        <taxon>Bacillales</taxon>
        <taxon>Alicyclobacillaceae</taxon>
        <taxon>Alicyclobacillus</taxon>
    </lineage>
</organism>
<dbReference type="STRING" id="521098.Aaci_0138"/>
<protein>
    <submittedName>
        <fullName evidence="1">Uncharacterized protein</fullName>
    </submittedName>
</protein>
<dbReference type="KEGG" id="aac:Aaci_0138"/>
<accession>C8WQM4</accession>
<name>C8WQM4_ALIAD</name>
<dbReference type="HOGENOM" id="CLU_2271436_0_0_9"/>
<dbReference type="EMBL" id="CP001727">
    <property type="protein sequence ID" value="ACV57202.1"/>
    <property type="molecule type" value="Genomic_DNA"/>
</dbReference>
<dbReference type="AlphaFoldDB" id="C8WQM4"/>
<proteinExistence type="predicted"/>
<evidence type="ECO:0000313" key="1">
    <source>
        <dbReference type="EMBL" id="ACV57202.1"/>
    </source>
</evidence>
<evidence type="ECO:0000313" key="2">
    <source>
        <dbReference type="Proteomes" id="UP000001917"/>
    </source>
</evidence>
<sequence length="124" mass="13336">MSSPAPFLLKATRIQANQARLNVLTNTLSFQSATIEGMHIARTADGHTMSIASGGVVKVGQTKIQTTVLRNLASIGSFRNKRDVLLLLAGSTLPHLELSRVEFTIDGYLTTSHADIPVMTLSMT</sequence>
<reference evidence="2" key="1">
    <citation type="submission" date="2009-09" db="EMBL/GenBank/DDBJ databases">
        <title>The complete chromosome of Alicyclobacillus acidocaldarius subsp. acidocaldarius DSM 446.</title>
        <authorList>
            <consortium name="US DOE Joint Genome Institute (JGI-PGF)"/>
            <person name="Lucas S."/>
            <person name="Copeland A."/>
            <person name="Lapidus A."/>
            <person name="Glavina del Rio T."/>
            <person name="Dalin E."/>
            <person name="Tice H."/>
            <person name="Bruce D."/>
            <person name="Goodwin L."/>
            <person name="Pitluck S."/>
            <person name="Kyrpides N."/>
            <person name="Mavromatis K."/>
            <person name="Ivanova N."/>
            <person name="Ovchinnikova G."/>
            <person name="Chertkov O."/>
            <person name="Sims D."/>
            <person name="Brettin T."/>
            <person name="Detter J.C."/>
            <person name="Han C."/>
            <person name="Larimer F."/>
            <person name="Land M."/>
            <person name="Hauser L."/>
            <person name="Markowitz V."/>
            <person name="Cheng J.-F."/>
            <person name="Hugenholtz P."/>
            <person name="Woyke T."/>
            <person name="Wu D."/>
            <person name="Pukall R."/>
            <person name="Klenk H.-P."/>
            <person name="Eisen J.A."/>
        </authorList>
    </citation>
    <scope>NUCLEOTIDE SEQUENCE [LARGE SCALE GENOMIC DNA]</scope>
    <source>
        <strain evidence="2">ATCC 27009 / DSM 446 / BCRC 14685 / JCM 5260 / KCTC 1825 / NBRC 15652 / NCIMB 11725 / NRRL B-14509 / 104-IA</strain>
    </source>
</reference>
<dbReference type="Proteomes" id="UP000001917">
    <property type="component" value="Chromosome"/>
</dbReference>
<keyword evidence="2" id="KW-1185">Reference proteome</keyword>